<feature type="binding site" evidence="3">
    <location>
        <position position="147"/>
    </location>
    <ligand>
        <name>a divalent metal cation</name>
        <dbReference type="ChEBI" id="CHEBI:60240"/>
    </ligand>
</feature>
<dbReference type="RefSeq" id="WP_058755798.1">
    <property type="nucleotide sequence ID" value="NZ_LDTB01000034.1"/>
</dbReference>
<keyword evidence="3" id="KW-0862">Zinc</keyword>
<dbReference type="PATRIC" id="fig|869719.3.peg.1835"/>
<dbReference type="EMBL" id="LDTB01000034">
    <property type="protein sequence ID" value="KTT71876.1"/>
    <property type="molecule type" value="Genomic_DNA"/>
</dbReference>
<evidence type="ECO:0000256" key="2">
    <source>
        <dbReference type="PIRSR" id="PIRSR605511-1"/>
    </source>
</evidence>
<dbReference type="GO" id="GO:0004341">
    <property type="term" value="F:gluconolactonase activity"/>
    <property type="evidence" value="ECO:0007669"/>
    <property type="project" value="TreeGrafter"/>
</dbReference>
<evidence type="ECO:0000313" key="6">
    <source>
        <dbReference type="Proteomes" id="UP000074310"/>
    </source>
</evidence>
<dbReference type="OrthoDB" id="2633250at2"/>
<sequence length="290" mass="30367">MTEVRTLWRGAATLGEGPAWDPARGVLWFVDIKQRRVHRYDPATESVASWEAPAQVGWVLPAADGTLVAGLQTGLSRFDPDAGTFTHLADVEADLPGNRLNDATVAADGTVYFGSMDDGESAITGQVHRWDGVRVTTTDIAPVAITNGPGISPDQTTLYHVDTLGGVIHAVELNADGTVGAAREFVTIDPAHGHPDGVSVDSAGNVWLGLWGGWCARCYAPDGTLLREVKLPAANITKIALGGPNLKTAFATSARKGLDDEALADQPDAGGLFAFDVDVPGQPLTPVRGA</sequence>
<dbReference type="InterPro" id="IPR013658">
    <property type="entry name" value="SGL"/>
</dbReference>
<feature type="binding site" evidence="3">
    <location>
        <position position="16"/>
    </location>
    <ligand>
        <name>a divalent metal cation</name>
        <dbReference type="ChEBI" id="CHEBI:60240"/>
    </ligand>
</feature>
<evidence type="ECO:0000256" key="3">
    <source>
        <dbReference type="PIRSR" id="PIRSR605511-2"/>
    </source>
</evidence>
<keyword evidence="3" id="KW-0479">Metal-binding</keyword>
<accession>A0A147I278</accession>
<feature type="domain" description="SMP-30/Gluconolactonase/LRE-like region" evidence="4">
    <location>
        <begin position="14"/>
        <end position="255"/>
    </location>
</feature>
<dbReference type="PRINTS" id="PR01790">
    <property type="entry name" value="SMP30FAMILY"/>
</dbReference>
<reference evidence="5 6" key="1">
    <citation type="journal article" date="2016" name="Front. Microbiol.">
        <title>Genomic Resource of Rice Seed Associated Bacteria.</title>
        <authorList>
            <person name="Midha S."/>
            <person name="Bansal K."/>
            <person name="Sharma S."/>
            <person name="Kumar N."/>
            <person name="Patil P.P."/>
            <person name="Chaudhry V."/>
            <person name="Patil P.B."/>
        </authorList>
    </citation>
    <scope>NUCLEOTIDE SEQUENCE [LARGE SCALE GENOMIC DNA]</scope>
    <source>
        <strain evidence="5 6">NS334</strain>
    </source>
</reference>
<dbReference type="AlphaFoldDB" id="A0A147I278"/>
<dbReference type="GO" id="GO:0019853">
    <property type="term" value="P:L-ascorbic acid biosynthetic process"/>
    <property type="evidence" value="ECO:0007669"/>
    <property type="project" value="TreeGrafter"/>
</dbReference>
<gene>
    <name evidence="5" type="ORF">NS334_09860</name>
</gene>
<dbReference type="PANTHER" id="PTHR10907">
    <property type="entry name" value="REGUCALCIN"/>
    <property type="match status" value="1"/>
</dbReference>
<protein>
    <submittedName>
        <fullName evidence="5">Gluconolaconase</fullName>
    </submittedName>
</protein>
<dbReference type="PANTHER" id="PTHR10907:SF47">
    <property type="entry name" value="REGUCALCIN"/>
    <property type="match status" value="1"/>
</dbReference>
<name>A0A147I278_9SPHN</name>
<comment type="cofactor">
    <cofactor evidence="3">
        <name>Zn(2+)</name>
        <dbReference type="ChEBI" id="CHEBI:29105"/>
    </cofactor>
    <text evidence="3">Binds 1 divalent metal cation per subunit.</text>
</comment>
<evidence type="ECO:0000256" key="1">
    <source>
        <dbReference type="ARBA" id="ARBA00008853"/>
    </source>
</evidence>
<feature type="binding site" evidence="3">
    <location>
        <position position="196"/>
    </location>
    <ligand>
        <name>a divalent metal cation</name>
        <dbReference type="ChEBI" id="CHEBI:60240"/>
    </ligand>
</feature>
<dbReference type="InterPro" id="IPR011042">
    <property type="entry name" value="6-blade_b-propeller_TolB-like"/>
</dbReference>
<evidence type="ECO:0000313" key="5">
    <source>
        <dbReference type="EMBL" id="KTT71876.1"/>
    </source>
</evidence>
<keyword evidence="6" id="KW-1185">Reference proteome</keyword>
<feature type="binding site" evidence="3">
    <location>
        <position position="99"/>
    </location>
    <ligand>
        <name>substrate</name>
    </ligand>
</feature>
<feature type="active site" description="Proton donor/acceptor" evidence="2">
    <location>
        <position position="196"/>
    </location>
</feature>
<comment type="similarity">
    <text evidence="1">Belongs to the SMP-30/CGR1 family.</text>
</comment>
<organism evidence="5 6">
    <name type="scientific">Sphingomonas endophytica</name>
    <dbReference type="NCBI Taxonomy" id="869719"/>
    <lineage>
        <taxon>Bacteria</taxon>
        <taxon>Pseudomonadati</taxon>
        <taxon>Pseudomonadota</taxon>
        <taxon>Alphaproteobacteria</taxon>
        <taxon>Sphingomonadales</taxon>
        <taxon>Sphingomonadaceae</taxon>
        <taxon>Sphingomonas</taxon>
    </lineage>
</organism>
<proteinExistence type="inferred from homology"/>
<dbReference type="InterPro" id="IPR005511">
    <property type="entry name" value="SMP-30"/>
</dbReference>
<dbReference type="SUPFAM" id="SSF63829">
    <property type="entry name" value="Calcium-dependent phosphotriesterase"/>
    <property type="match status" value="1"/>
</dbReference>
<evidence type="ECO:0000259" key="4">
    <source>
        <dbReference type="Pfam" id="PF08450"/>
    </source>
</evidence>
<dbReference type="Pfam" id="PF08450">
    <property type="entry name" value="SGL"/>
    <property type="match status" value="1"/>
</dbReference>
<dbReference type="GO" id="GO:0005509">
    <property type="term" value="F:calcium ion binding"/>
    <property type="evidence" value="ECO:0007669"/>
    <property type="project" value="TreeGrafter"/>
</dbReference>
<feature type="binding site" evidence="3">
    <location>
        <position position="101"/>
    </location>
    <ligand>
        <name>substrate</name>
    </ligand>
</feature>
<dbReference type="Proteomes" id="UP000074310">
    <property type="component" value="Unassembled WGS sequence"/>
</dbReference>
<dbReference type="Gene3D" id="2.120.10.30">
    <property type="entry name" value="TolB, C-terminal domain"/>
    <property type="match status" value="1"/>
</dbReference>
<comment type="caution">
    <text evidence="5">The sequence shown here is derived from an EMBL/GenBank/DDBJ whole genome shotgun (WGS) entry which is preliminary data.</text>
</comment>